<evidence type="ECO:0000259" key="8">
    <source>
        <dbReference type="PROSITE" id="PS50126"/>
    </source>
</evidence>
<dbReference type="InterPro" id="IPR035104">
    <property type="entry name" value="Ribosomal_protein_S1-like"/>
</dbReference>
<feature type="domain" description="S1 motif" evidence="8">
    <location>
        <begin position="21"/>
        <end position="87"/>
    </location>
</feature>
<feature type="domain" description="S1 motif" evidence="8">
    <location>
        <begin position="192"/>
        <end position="260"/>
    </location>
</feature>
<reference evidence="9" key="1">
    <citation type="submission" date="2021-11" db="EMBL/GenBank/DDBJ databases">
        <title>Halomonas sp., isolated from a coastal aquaculture zone in Dongshan Bay.</title>
        <authorList>
            <person name="Lin W."/>
        </authorList>
    </citation>
    <scope>NUCLEOTIDE SEQUENCE</scope>
    <source>
        <strain evidence="9">Yzlin-01</strain>
    </source>
</reference>
<feature type="domain" description="S1 motif" evidence="8">
    <location>
        <begin position="105"/>
        <end position="171"/>
    </location>
</feature>
<dbReference type="NCBIfam" id="NF004952">
    <property type="entry name" value="PRK06299.1-2"/>
    <property type="match status" value="1"/>
</dbReference>
<evidence type="ECO:0000256" key="4">
    <source>
        <dbReference type="ARBA" id="ARBA00022980"/>
    </source>
</evidence>
<evidence type="ECO:0000256" key="7">
    <source>
        <dbReference type="SAM" id="MobiDB-lite"/>
    </source>
</evidence>
<feature type="region of interest" description="Disordered" evidence="7">
    <location>
        <begin position="522"/>
        <end position="558"/>
    </location>
</feature>
<dbReference type="CDD" id="cd05689">
    <property type="entry name" value="S1_RPS1_repeat_ec4"/>
    <property type="match status" value="1"/>
</dbReference>
<dbReference type="CDD" id="cd05687">
    <property type="entry name" value="S1_RPS1_repeat_ec1_hs1"/>
    <property type="match status" value="1"/>
</dbReference>
<accession>A0ABT2ECQ7</accession>
<dbReference type="InterPro" id="IPR012340">
    <property type="entry name" value="NA-bd_OB-fold"/>
</dbReference>
<dbReference type="PANTHER" id="PTHR10724:SF7">
    <property type="entry name" value="SMALL RIBOSOMAL SUBUNIT PROTEIN BS1C"/>
    <property type="match status" value="1"/>
</dbReference>
<keyword evidence="10" id="KW-1185">Reference proteome</keyword>
<dbReference type="PANTHER" id="PTHR10724">
    <property type="entry name" value="30S RIBOSOMAL PROTEIN S1"/>
    <property type="match status" value="1"/>
</dbReference>
<dbReference type="NCBIfam" id="NF004951">
    <property type="entry name" value="PRK06299.1-1"/>
    <property type="match status" value="1"/>
</dbReference>
<sequence>MSESFAELFEQSLNDINMEPGAIVAAQVVDIDGDWVTVNAGLKSEGQIPAAQFRDENGELTIAIGDDVHVALEAVEDGFGETRLSREKAKRAEAWKILEAAFEKDEIIKGVINGKVKGGFTVDVDSIRAFLPGSLVDVRPVRDTAHLENKELDFKVIKLDPKRNNVVVSRRAVLEAENSAEREALLATLQEGQQIKGIVKNLTDYGAFVDLGGVDGLLHITDMAWKRIKHPSEIVAVGDEINVKVLKFDRERNRVSLGLKQLGEDPWVNIKARYPEGTKVQAVVTNLTDYGCFAELEEGVEGLVHVSEMDWTNKNIHPSKVVQVGEDVEVMVLDIDEERRRISLGIKQCTANPWETFNGQYNKGDRVSGTIKSITDFGIFIGLEGGIDGLVHLSDISWTETGEEAVRNFKKGDEAEAVILSIDPERERISLGIKQMDSDPVAEYLSVNDKGSIVTGRVVEVDAKEAHVELATDVIAVLKASEISADRVEDARNVLNEGDSVEARIVNVDRKSRQINLSIKAKEQDDTRQSMKKLREQEPETGGPTTIGDLIKQQMGQD</sequence>
<feature type="domain" description="S1 motif" evidence="8">
    <location>
        <begin position="451"/>
        <end position="520"/>
    </location>
</feature>
<evidence type="ECO:0000256" key="2">
    <source>
        <dbReference type="ARBA" id="ARBA00022737"/>
    </source>
</evidence>
<dbReference type="SMART" id="SM00316">
    <property type="entry name" value="S1"/>
    <property type="match status" value="6"/>
</dbReference>
<dbReference type="CDD" id="cd04465">
    <property type="entry name" value="S1_RPS1_repeat_ec2_hs2"/>
    <property type="match status" value="1"/>
</dbReference>
<comment type="function">
    <text evidence="6">Binds mRNA; thus facilitating recognition of the initiation point. It is needed to translate mRNA with a short Shine-Dalgarno (SD) purine-rich sequence.</text>
</comment>
<dbReference type="RefSeq" id="WP_259035864.1">
    <property type="nucleotide sequence ID" value="NZ_JAJISC010000003.1"/>
</dbReference>
<keyword evidence="3 6" id="KW-0694">RNA-binding</keyword>
<keyword evidence="2" id="KW-0677">Repeat</keyword>
<evidence type="ECO:0000256" key="3">
    <source>
        <dbReference type="ARBA" id="ARBA00022884"/>
    </source>
</evidence>
<dbReference type="InterPro" id="IPR000110">
    <property type="entry name" value="Ribosomal_bS1"/>
</dbReference>
<gene>
    <name evidence="9" type="primary">rpsA</name>
    <name evidence="9" type="ORF">LLY24_08535</name>
</gene>
<evidence type="ECO:0000313" key="9">
    <source>
        <dbReference type="EMBL" id="MCS2609361.1"/>
    </source>
</evidence>
<dbReference type="Proteomes" id="UP001165542">
    <property type="component" value="Unassembled WGS sequence"/>
</dbReference>
<dbReference type="NCBIfam" id="TIGR00717">
    <property type="entry name" value="rpsA"/>
    <property type="match status" value="1"/>
</dbReference>
<name>A0ABT2ECQ7_9GAMM</name>
<evidence type="ECO:0000256" key="6">
    <source>
        <dbReference type="PIRNR" id="PIRNR002111"/>
    </source>
</evidence>
<dbReference type="GO" id="GO:0005840">
    <property type="term" value="C:ribosome"/>
    <property type="evidence" value="ECO:0007669"/>
    <property type="project" value="UniProtKB-KW"/>
</dbReference>
<dbReference type="InterPro" id="IPR050437">
    <property type="entry name" value="Ribos_protein_bS1-like"/>
</dbReference>
<feature type="compositionally biased region" description="Basic and acidic residues" evidence="7">
    <location>
        <begin position="522"/>
        <end position="538"/>
    </location>
</feature>
<dbReference type="PIRSF" id="PIRSF002111">
    <property type="entry name" value="RpsA"/>
    <property type="match status" value="1"/>
</dbReference>
<dbReference type="CDD" id="cd05691">
    <property type="entry name" value="S1_RPS1_repeat_ec6"/>
    <property type="match status" value="1"/>
</dbReference>
<protein>
    <recommendedName>
        <fullName evidence="6">30S ribosomal protein S1</fullName>
    </recommendedName>
</protein>
<proteinExistence type="inferred from homology"/>
<dbReference type="EMBL" id="JAJISC010000003">
    <property type="protein sequence ID" value="MCS2609361.1"/>
    <property type="molecule type" value="Genomic_DNA"/>
</dbReference>
<feature type="domain" description="S1 motif" evidence="8">
    <location>
        <begin position="364"/>
        <end position="434"/>
    </location>
</feature>
<organism evidence="9 10">
    <name type="scientific">Halomonas dongshanensis</name>
    <dbReference type="NCBI Taxonomy" id="2890835"/>
    <lineage>
        <taxon>Bacteria</taxon>
        <taxon>Pseudomonadati</taxon>
        <taxon>Pseudomonadota</taxon>
        <taxon>Gammaproteobacteria</taxon>
        <taxon>Oceanospirillales</taxon>
        <taxon>Halomonadaceae</taxon>
        <taxon>Halomonas</taxon>
    </lineage>
</organism>
<evidence type="ECO:0000256" key="1">
    <source>
        <dbReference type="ARBA" id="ARBA00006767"/>
    </source>
</evidence>
<dbReference type="SUPFAM" id="SSF50249">
    <property type="entry name" value="Nucleic acid-binding proteins"/>
    <property type="match status" value="6"/>
</dbReference>
<evidence type="ECO:0000256" key="5">
    <source>
        <dbReference type="ARBA" id="ARBA00023274"/>
    </source>
</evidence>
<dbReference type="CDD" id="cd05688">
    <property type="entry name" value="S1_RPS1_repeat_ec3"/>
    <property type="match status" value="1"/>
</dbReference>
<comment type="caution">
    <text evidence="9">The sequence shown here is derived from an EMBL/GenBank/DDBJ whole genome shotgun (WGS) entry which is preliminary data.</text>
</comment>
<dbReference type="Gene3D" id="2.40.50.140">
    <property type="entry name" value="Nucleic acid-binding proteins"/>
    <property type="match status" value="6"/>
</dbReference>
<comment type="similarity">
    <text evidence="1 6">Belongs to the bacterial ribosomal protein bS1 family.</text>
</comment>
<feature type="domain" description="S1 motif" evidence="8">
    <location>
        <begin position="277"/>
        <end position="347"/>
    </location>
</feature>
<evidence type="ECO:0000313" key="10">
    <source>
        <dbReference type="Proteomes" id="UP001165542"/>
    </source>
</evidence>
<dbReference type="PRINTS" id="PR00681">
    <property type="entry name" value="RIBOSOMALS1"/>
</dbReference>
<dbReference type="Pfam" id="PF00575">
    <property type="entry name" value="S1"/>
    <property type="match status" value="6"/>
</dbReference>
<keyword evidence="4 6" id="KW-0689">Ribosomal protein</keyword>
<dbReference type="PROSITE" id="PS50126">
    <property type="entry name" value="S1"/>
    <property type="match status" value="6"/>
</dbReference>
<dbReference type="NCBIfam" id="NF004954">
    <property type="entry name" value="PRK06299.1-4"/>
    <property type="match status" value="1"/>
</dbReference>
<keyword evidence="5 6" id="KW-0687">Ribonucleoprotein</keyword>
<dbReference type="InterPro" id="IPR003029">
    <property type="entry name" value="S1_domain"/>
</dbReference>